<sequence>MHLRYDAATDTALLSLSSAAASTTADMTVRCHVDSHGRILAVEIPHASQLLPAKNHRVKLTTGRRGMWTLTNTSGEILHEVVVRCPDTCDEQGRTFEAAWEGIPPGASREFPAPRVRGNTAESLPHAEVAYLLQPRWEHHLEKMAWEQE</sequence>
<evidence type="ECO:0000313" key="1">
    <source>
        <dbReference type="EMBL" id="KQB84393.1"/>
    </source>
</evidence>
<protein>
    <recommendedName>
        <fullName evidence="3">DUF2283 domain-containing protein</fullName>
    </recommendedName>
</protein>
<dbReference type="RefSeq" id="WP_055122327.1">
    <property type="nucleotide sequence ID" value="NZ_LKST01000002.1"/>
</dbReference>
<accession>A0A0Q0Z4M0</accession>
<name>A0A0Q0Z4M0_9CORY</name>
<gene>
    <name evidence="1" type="ORF">Cocul_01194</name>
</gene>
<dbReference type="Proteomes" id="UP000050517">
    <property type="component" value="Unassembled WGS sequence"/>
</dbReference>
<comment type="caution">
    <text evidence="1">The sequence shown here is derived from an EMBL/GenBank/DDBJ whole genome shotgun (WGS) entry which is preliminary data.</text>
</comment>
<reference evidence="1 2" key="1">
    <citation type="submission" date="2015-10" db="EMBL/GenBank/DDBJ databases">
        <title>Corynebacteirum lowii and Corynebacterium oculi species nova, derived from human clinical disease and and emended description of Corynebacterium mastiditis.</title>
        <authorList>
            <person name="Bernard K."/>
            <person name="Pacheco A.L."/>
            <person name="Mcdougall C."/>
            <person name="Burtx T."/>
            <person name="Weibe D."/>
            <person name="Tyler S."/>
            <person name="Olson A.B."/>
            <person name="Cnockaert M."/>
            <person name="Eguchi H."/>
            <person name="Kuwahara T."/>
            <person name="Nakayama-Imaohji H."/>
            <person name="Boudewijins M."/>
            <person name="Van Hoecke F."/>
            <person name="Bernier A.-M."/>
            <person name="Vandamme P."/>
        </authorList>
    </citation>
    <scope>NUCLEOTIDE SEQUENCE [LARGE SCALE GENOMIC DNA]</scope>
    <source>
        <strain evidence="1 2">NML 130210</strain>
    </source>
</reference>
<evidence type="ECO:0008006" key="3">
    <source>
        <dbReference type="Google" id="ProtNLM"/>
    </source>
</evidence>
<dbReference type="PATRIC" id="fig|1544416.3.peg.1198"/>
<proteinExistence type="predicted"/>
<dbReference type="AlphaFoldDB" id="A0A0Q0Z4M0"/>
<keyword evidence="2" id="KW-1185">Reference proteome</keyword>
<organism evidence="1 2">
    <name type="scientific">Corynebacterium oculi</name>
    <dbReference type="NCBI Taxonomy" id="1544416"/>
    <lineage>
        <taxon>Bacteria</taxon>
        <taxon>Bacillati</taxon>
        <taxon>Actinomycetota</taxon>
        <taxon>Actinomycetes</taxon>
        <taxon>Mycobacteriales</taxon>
        <taxon>Corynebacteriaceae</taxon>
        <taxon>Corynebacterium</taxon>
    </lineage>
</organism>
<dbReference type="EMBL" id="LKST01000002">
    <property type="protein sequence ID" value="KQB84393.1"/>
    <property type="molecule type" value="Genomic_DNA"/>
</dbReference>
<evidence type="ECO:0000313" key="2">
    <source>
        <dbReference type="Proteomes" id="UP000050517"/>
    </source>
</evidence>